<organism evidence="2 3">
    <name type="scientific">Clunio marinus</name>
    <dbReference type="NCBI Taxonomy" id="568069"/>
    <lineage>
        <taxon>Eukaryota</taxon>
        <taxon>Metazoa</taxon>
        <taxon>Ecdysozoa</taxon>
        <taxon>Arthropoda</taxon>
        <taxon>Hexapoda</taxon>
        <taxon>Insecta</taxon>
        <taxon>Pterygota</taxon>
        <taxon>Neoptera</taxon>
        <taxon>Endopterygota</taxon>
        <taxon>Diptera</taxon>
        <taxon>Nematocera</taxon>
        <taxon>Chironomoidea</taxon>
        <taxon>Chironomidae</taxon>
        <taxon>Clunio</taxon>
    </lineage>
</organism>
<accession>A0A1J1I2B4</accession>
<dbReference type="EMBL" id="CVRI01000038">
    <property type="protein sequence ID" value="CRK93906.1"/>
    <property type="molecule type" value="Genomic_DNA"/>
</dbReference>
<keyword evidence="1" id="KW-0472">Membrane</keyword>
<dbReference type="Proteomes" id="UP000183832">
    <property type="component" value="Unassembled WGS sequence"/>
</dbReference>
<keyword evidence="1" id="KW-1133">Transmembrane helix</keyword>
<evidence type="ECO:0000313" key="2">
    <source>
        <dbReference type="EMBL" id="CRK93906.1"/>
    </source>
</evidence>
<sequence length="128" mass="14610">MELVMMTMTMMMCKEGEENEERNYFAPVLSVILQLHHLNEKHLIKGCTFVSNFVADLVNSCSLLHSLMSSKVTLSLNRVSKSKHCFVNFIKCSAAKGFNTWFYYAFAIFCVIIVICAIAVHFRENTAK</sequence>
<evidence type="ECO:0000256" key="1">
    <source>
        <dbReference type="SAM" id="Phobius"/>
    </source>
</evidence>
<keyword evidence="3" id="KW-1185">Reference proteome</keyword>
<keyword evidence="1" id="KW-0812">Transmembrane</keyword>
<protein>
    <submittedName>
        <fullName evidence="2">CLUMA_CG007433, isoform A</fullName>
    </submittedName>
</protein>
<proteinExistence type="predicted"/>
<gene>
    <name evidence="2" type="ORF">CLUMA_CG007433</name>
</gene>
<dbReference type="AlphaFoldDB" id="A0A1J1I2B4"/>
<evidence type="ECO:0000313" key="3">
    <source>
        <dbReference type="Proteomes" id="UP000183832"/>
    </source>
</evidence>
<name>A0A1J1I2B4_9DIPT</name>
<feature type="transmembrane region" description="Helical" evidence="1">
    <location>
        <begin position="101"/>
        <end position="122"/>
    </location>
</feature>
<reference evidence="2 3" key="1">
    <citation type="submission" date="2015-04" db="EMBL/GenBank/DDBJ databases">
        <authorList>
            <person name="Syromyatnikov M.Y."/>
            <person name="Popov V.N."/>
        </authorList>
    </citation>
    <scope>NUCLEOTIDE SEQUENCE [LARGE SCALE GENOMIC DNA]</scope>
</reference>